<dbReference type="GO" id="GO:0016020">
    <property type="term" value="C:membrane"/>
    <property type="evidence" value="ECO:0007669"/>
    <property type="project" value="TreeGrafter"/>
</dbReference>
<dbReference type="STRING" id="564608.C1MWU2"/>
<dbReference type="Gene3D" id="3.10.120.10">
    <property type="entry name" value="Cytochrome b5-like heme/steroid binding domain"/>
    <property type="match status" value="1"/>
</dbReference>
<dbReference type="InterPro" id="IPR050668">
    <property type="entry name" value="Cytochrome_b5"/>
</dbReference>
<dbReference type="AlphaFoldDB" id="C1MWU2"/>
<dbReference type="GO" id="GO:0046872">
    <property type="term" value="F:metal ion binding"/>
    <property type="evidence" value="ECO:0007669"/>
    <property type="project" value="UniProtKB-KW"/>
</dbReference>
<evidence type="ECO:0000256" key="5">
    <source>
        <dbReference type="SAM" id="MobiDB-lite"/>
    </source>
</evidence>
<dbReference type="GO" id="GO:0020037">
    <property type="term" value="F:heme binding"/>
    <property type="evidence" value="ECO:0007669"/>
    <property type="project" value="TreeGrafter"/>
</dbReference>
<evidence type="ECO:0000313" key="8">
    <source>
        <dbReference type="Proteomes" id="UP000001876"/>
    </source>
</evidence>
<keyword evidence="2" id="KW-0479">Metal-binding</keyword>
<evidence type="ECO:0000259" key="6">
    <source>
        <dbReference type="PROSITE" id="PS50255"/>
    </source>
</evidence>
<evidence type="ECO:0000313" key="7">
    <source>
        <dbReference type="EMBL" id="EEH55641.1"/>
    </source>
</evidence>
<comment type="similarity">
    <text evidence="4">Belongs to the cytochrome b5 family.</text>
</comment>
<dbReference type="EMBL" id="GG663741">
    <property type="protein sequence ID" value="EEH55641.1"/>
    <property type="molecule type" value="Genomic_DNA"/>
</dbReference>
<evidence type="ECO:0000256" key="3">
    <source>
        <dbReference type="ARBA" id="ARBA00023004"/>
    </source>
</evidence>
<dbReference type="PROSITE" id="PS50255">
    <property type="entry name" value="CYTOCHROME_B5_2"/>
    <property type="match status" value="1"/>
</dbReference>
<keyword evidence="1" id="KW-0349">Heme</keyword>
<feature type="compositionally biased region" description="Low complexity" evidence="5">
    <location>
        <begin position="65"/>
        <end position="77"/>
    </location>
</feature>
<feature type="region of interest" description="Disordered" evidence="5">
    <location>
        <begin position="1"/>
        <end position="87"/>
    </location>
</feature>
<feature type="region of interest" description="Disordered" evidence="5">
    <location>
        <begin position="119"/>
        <end position="148"/>
    </location>
</feature>
<accession>C1MWU2</accession>
<feature type="compositionally biased region" description="Gly residues" evidence="5">
    <location>
        <begin position="132"/>
        <end position="145"/>
    </location>
</feature>
<dbReference type="KEGG" id="mpp:MICPUCDRAFT_59254"/>
<reference evidence="7 8" key="1">
    <citation type="journal article" date="2009" name="Science">
        <title>Green evolution and dynamic adaptations revealed by genomes of the marine picoeukaryotes Micromonas.</title>
        <authorList>
            <person name="Worden A.Z."/>
            <person name="Lee J.H."/>
            <person name="Mock T."/>
            <person name="Rouze P."/>
            <person name="Simmons M.P."/>
            <person name="Aerts A.L."/>
            <person name="Allen A.E."/>
            <person name="Cuvelier M.L."/>
            <person name="Derelle E."/>
            <person name="Everett M.V."/>
            <person name="Foulon E."/>
            <person name="Grimwood J."/>
            <person name="Gundlach H."/>
            <person name="Henrissat B."/>
            <person name="Napoli C."/>
            <person name="McDonald S.M."/>
            <person name="Parker M.S."/>
            <person name="Rombauts S."/>
            <person name="Salamov A."/>
            <person name="Von Dassow P."/>
            <person name="Badger J.H."/>
            <person name="Coutinho P.M."/>
            <person name="Demir E."/>
            <person name="Dubchak I."/>
            <person name="Gentemann C."/>
            <person name="Eikrem W."/>
            <person name="Gready J.E."/>
            <person name="John U."/>
            <person name="Lanier W."/>
            <person name="Lindquist E.A."/>
            <person name="Lucas S."/>
            <person name="Mayer K.F."/>
            <person name="Moreau H."/>
            <person name="Not F."/>
            <person name="Otillar R."/>
            <person name="Panaud O."/>
            <person name="Pangilinan J."/>
            <person name="Paulsen I."/>
            <person name="Piegu B."/>
            <person name="Poliakov A."/>
            <person name="Robbens S."/>
            <person name="Schmutz J."/>
            <person name="Toulza E."/>
            <person name="Wyss T."/>
            <person name="Zelensky A."/>
            <person name="Zhou K."/>
            <person name="Armbrust E.V."/>
            <person name="Bhattacharya D."/>
            <person name="Goodenough U.W."/>
            <person name="Van de Peer Y."/>
            <person name="Grigoriev I.V."/>
        </authorList>
    </citation>
    <scope>NUCLEOTIDE SEQUENCE [LARGE SCALE GENOMIC DNA]</scope>
    <source>
        <strain evidence="7 8">CCMP1545</strain>
    </source>
</reference>
<dbReference type="InterPro" id="IPR001199">
    <property type="entry name" value="Cyt_B5-like_heme/steroid-bd"/>
</dbReference>
<dbReference type="SUPFAM" id="SSF55856">
    <property type="entry name" value="Cytochrome b5-like heme/steroid binding domain"/>
    <property type="match status" value="1"/>
</dbReference>
<evidence type="ECO:0000256" key="1">
    <source>
        <dbReference type="ARBA" id="ARBA00022617"/>
    </source>
</evidence>
<dbReference type="Pfam" id="PF00173">
    <property type="entry name" value="Cyt-b5"/>
    <property type="match status" value="1"/>
</dbReference>
<dbReference type="GeneID" id="9685421"/>
<protein>
    <submittedName>
        <fullName evidence="7">Predicted protein</fullName>
    </submittedName>
</protein>
<dbReference type="InterPro" id="IPR036400">
    <property type="entry name" value="Cyt_B5-like_heme/steroid_sf"/>
</dbReference>
<dbReference type="RefSeq" id="XP_003059689.1">
    <property type="nucleotide sequence ID" value="XM_003059643.1"/>
</dbReference>
<dbReference type="Proteomes" id="UP000001876">
    <property type="component" value="Unassembled WGS sequence"/>
</dbReference>
<dbReference type="PANTHER" id="PTHR19359">
    <property type="entry name" value="CYTOCHROME B5"/>
    <property type="match status" value="1"/>
</dbReference>
<keyword evidence="3" id="KW-0408">Iron</keyword>
<feature type="domain" description="Cytochrome b5 heme-binding" evidence="6">
    <location>
        <begin position="195"/>
        <end position="271"/>
    </location>
</feature>
<proteinExistence type="inferred from homology"/>
<sequence length="297" mass="30666">MGSGARARARSFRPKDGGARVENAAAREGGDRAAEGTRRTPSSFAEAADLAKNVDDDARRDRGDVAAAAAGAATAAGSPDRRDARRGGRCDACVACDDRCRVPGCASCGGPVANARADLESGDGGGDDDDAGGGAGENGGGGGGDGWRRRVREAIDAAADAAADATRAGWGRRDAAAASETAATARDERERVAAARTFTCCQVNRHRDNASMWLVANGDVFDVTDFLLGGGHPVGPRPVLRGRDRDNTEDAEMHSAKARRAWRKLKIGTLARCPKRGFGGFKPPRREGAAFGNCAVS</sequence>
<gene>
    <name evidence="7" type="ORF">MICPUCDRAFT_59254</name>
</gene>
<feature type="compositionally biased region" description="Basic and acidic residues" evidence="5">
    <location>
        <begin position="28"/>
        <end position="38"/>
    </location>
</feature>
<dbReference type="OrthoDB" id="260519at2759"/>
<name>C1MWU2_MICPC</name>
<feature type="compositionally biased region" description="Basic and acidic residues" evidence="5">
    <location>
        <begin position="52"/>
        <end position="64"/>
    </location>
</feature>
<organism evidence="8">
    <name type="scientific">Micromonas pusilla (strain CCMP1545)</name>
    <name type="common">Picoplanktonic green alga</name>
    <dbReference type="NCBI Taxonomy" id="564608"/>
    <lineage>
        <taxon>Eukaryota</taxon>
        <taxon>Viridiplantae</taxon>
        <taxon>Chlorophyta</taxon>
        <taxon>Mamiellophyceae</taxon>
        <taxon>Mamiellales</taxon>
        <taxon>Mamiellaceae</taxon>
        <taxon>Micromonas</taxon>
    </lineage>
</organism>
<dbReference type="SMART" id="SM01117">
    <property type="entry name" value="Cyt-b5"/>
    <property type="match status" value="1"/>
</dbReference>
<evidence type="ECO:0000256" key="2">
    <source>
        <dbReference type="ARBA" id="ARBA00022723"/>
    </source>
</evidence>
<keyword evidence="8" id="KW-1185">Reference proteome</keyword>
<dbReference type="PANTHER" id="PTHR19359:SF146">
    <property type="entry name" value="B5, PUTATIVE-RELATED"/>
    <property type="match status" value="1"/>
</dbReference>
<evidence type="ECO:0000256" key="4">
    <source>
        <dbReference type="ARBA" id="ARBA00038168"/>
    </source>
</evidence>